<sequence length="183" mass="19212">MLTAGQSDDHATLLPGLVNVGLGRFAVGEIADAVEFRVLLVVARDHREQFDDVALVGVDSGGEGFGRAATRHPHLCAAPQILHPGAQRGADQQGAVVHGVGDRDVVDGAGFAADHVQGGQPLADDAGQYRHLQQAADEGIELVLIGAERFRTGGRRCAVRVLGGCGVAHGFQYRHVRPRPHGT</sequence>
<reference evidence="1 2" key="1">
    <citation type="submission" date="2022-10" db="EMBL/GenBank/DDBJ databases">
        <title>The complete genomes of actinobacterial strains from the NBC collection.</title>
        <authorList>
            <person name="Joergensen T.S."/>
            <person name="Alvarez Arevalo M."/>
            <person name="Sterndorff E.B."/>
            <person name="Faurdal D."/>
            <person name="Vuksanovic O."/>
            <person name="Mourched A.-S."/>
            <person name="Charusanti P."/>
            <person name="Shaw S."/>
            <person name="Blin K."/>
            <person name="Weber T."/>
        </authorList>
    </citation>
    <scope>NUCLEOTIDE SEQUENCE [LARGE SCALE GENOMIC DNA]</scope>
    <source>
        <strain evidence="1 2">NBC_01413</strain>
    </source>
</reference>
<name>A0ABZ1N449_9NOCA</name>
<dbReference type="Proteomes" id="UP001621418">
    <property type="component" value="Chromosome"/>
</dbReference>
<proteinExistence type="predicted"/>
<protein>
    <submittedName>
        <fullName evidence="1">Uncharacterized protein</fullName>
    </submittedName>
</protein>
<evidence type="ECO:0000313" key="1">
    <source>
        <dbReference type="EMBL" id="WTY34700.1"/>
    </source>
</evidence>
<dbReference type="RefSeq" id="WP_405147080.1">
    <property type="nucleotide sequence ID" value="NZ_CP109527.1"/>
</dbReference>
<accession>A0ABZ1N449</accession>
<dbReference type="EMBL" id="CP109527">
    <property type="protein sequence ID" value="WTY34700.1"/>
    <property type="molecule type" value="Genomic_DNA"/>
</dbReference>
<gene>
    <name evidence="1" type="ORF">OG308_25780</name>
</gene>
<keyword evidence="2" id="KW-1185">Reference proteome</keyword>
<organism evidence="1 2">
    <name type="scientific">Nocardia salmonicida</name>
    <dbReference type="NCBI Taxonomy" id="53431"/>
    <lineage>
        <taxon>Bacteria</taxon>
        <taxon>Bacillati</taxon>
        <taxon>Actinomycetota</taxon>
        <taxon>Actinomycetes</taxon>
        <taxon>Mycobacteriales</taxon>
        <taxon>Nocardiaceae</taxon>
        <taxon>Nocardia</taxon>
    </lineage>
</organism>
<evidence type="ECO:0000313" key="2">
    <source>
        <dbReference type="Proteomes" id="UP001621418"/>
    </source>
</evidence>